<organism evidence="6 7">
    <name type="scientific">Anoxybacillus flavithermus (strain DSM 21510 / WK1)</name>
    <dbReference type="NCBI Taxonomy" id="491915"/>
    <lineage>
        <taxon>Bacteria</taxon>
        <taxon>Bacillati</taxon>
        <taxon>Bacillota</taxon>
        <taxon>Bacilli</taxon>
        <taxon>Bacillales</taxon>
        <taxon>Anoxybacillaceae</taxon>
        <taxon>Anoxybacillus</taxon>
    </lineage>
</organism>
<dbReference type="GO" id="GO:0006824">
    <property type="term" value="P:cobalt ion transport"/>
    <property type="evidence" value="ECO:0007669"/>
    <property type="project" value="TreeGrafter"/>
</dbReference>
<keyword evidence="2 5" id="KW-0812">Transmembrane</keyword>
<dbReference type="HOGENOM" id="CLU_056469_5_1_9"/>
<feature type="transmembrane region" description="Helical" evidence="5">
    <location>
        <begin position="21"/>
        <end position="54"/>
    </location>
</feature>
<dbReference type="KEGG" id="afl:Aflv_2182"/>
<dbReference type="RefSeq" id="WP_012575719.1">
    <property type="nucleotide sequence ID" value="NC_011567.1"/>
</dbReference>
<evidence type="ECO:0000256" key="3">
    <source>
        <dbReference type="ARBA" id="ARBA00022989"/>
    </source>
</evidence>
<dbReference type="InterPro" id="IPR052770">
    <property type="entry name" value="Cobalt_transport_CbiQ"/>
</dbReference>
<gene>
    <name evidence="6" type="ordered locus">Aflv_2182</name>
</gene>
<dbReference type="GO" id="GO:0043190">
    <property type="term" value="C:ATP-binding cassette (ABC) transporter complex"/>
    <property type="evidence" value="ECO:0007669"/>
    <property type="project" value="TreeGrafter"/>
</dbReference>
<feature type="transmembrane region" description="Helical" evidence="5">
    <location>
        <begin position="218"/>
        <end position="239"/>
    </location>
</feature>
<accession>B7GLU0</accession>
<dbReference type="STRING" id="491915.Aflv_2182"/>
<dbReference type="PANTHER" id="PTHR43723">
    <property type="entry name" value="COBALT TRANSPORT PROTEIN CBIQ"/>
    <property type="match status" value="1"/>
</dbReference>
<keyword evidence="4 5" id="KW-0472">Membrane</keyword>
<dbReference type="InterPro" id="IPR003339">
    <property type="entry name" value="ABC/ECF_trnsptr_transmembrane"/>
</dbReference>
<evidence type="ECO:0000256" key="4">
    <source>
        <dbReference type="ARBA" id="ARBA00023136"/>
    </source>
</evidence>
<keyword evidence="3 5" id="KW-1133">Transmembrane helix</keyword>
<evidence type="ECO:0000256" key="5">
    <source>
        <dbReference type="SAM" id="Phobius"/>
    </source>
</evidence>
<evidence type="ECO:0000256" key="1">
    <source>
        <dbReference type="ARBA" id="ARBA00004141"/>
    </source>
</evidence>
<dbReference type="EMBL" id="CP000922">
    <property type="protein sequence ID" value="ACJ34541.1"/>
    <property type="molecule type" value="Genomic_DNA"/>
</dbReference>
<evidence type="ECO:0000313" key="7">
    <source>
        <dbReference type="Proteomes" id="UP000000742"/>
    </source>
</evidence>
<feature type="transmembrane region" description="Helical" evidence="5">
    <location>
        <begin position="106"/>
        <end position="129"/>
    </location>
</feature>
<evidence type="ECO:0000256" key="2">
    <source>
        <dbReference type="ARBA" id="ARBA00022692"/>
    </source>
</evidence>
<feature type="transmembrane region" description="Helical" evidence="5">
    <location>
        <begin position="66"/>
        <end position="85"/>
    </location>
</feature>
<dbReference type="CDD" id="cd16914">
    <property type="entry name" value="EcfT"/>
    <property type="match status" value="1"/>
</dbReference>
<dbReference type="Proteomes" id="UP000000742">
    <property type="component" value="Chromosome"/>
</dbReference>
<feature type="transmembrane region" description="Helical" evidence="5">
    <location>
        <begin position="141"/>
        <end position="163"/>
    </location>
</feature>
<evidence type="ECO:0000313" key="6">
    <source>
        <dbReference type="EMBL" id="ACJ34541.1"/>
    </source>
</evidence>
<reference evidence="6 7" key="1">
    <citation type="journal article" date="2008" name="Genome Biol.">
        <title>Encapsulated in silica: genome, proteome and physiology of the thermophilic bacterium Anoxybacillus flavithermus WK1.</title>
        <authorList>
            <person name="Saw J.H."/>
            <person name="Mountain B.W."/>
            <person name="Feng L."/>
            <person name="Omelchenko M.V."/>
            <person name="Hou S."/>
            <person name="Saito J.A."/>
            <person name="Stott M.B."/>
            <person name="Li D."/>
            <person name="Zhao G."/>
            <person name="Wu J."/>
            <person name="Galperin M.Y."/>
            <person name="Koonin E.V."/>
            <person name="Makarova K.S."/>
            <person name="Wolf Y.I."/>
            <person name="Rigden D.J."/>
            <person name="Dunfield P.F."/>
            <person name="Wang L."/>
            <person name="Alam M."/>
        </authorList>
    </citation>
    <scope>NUCLEOTIDE SEQUENCE [LARGE SCALE GENOMIC DNA]</scope>
    <source>
        <strain evidence="7">DSM 21510 / WK1</strain>
    </source>
</reference>
<proteinExistence type="predicted"/>
<sequence>MVSWLDEWAYRNQLAKVNVTFKLILACTLLIGTIFGTNMTRCIIIVLLFIWLLYRARLPWYVCVRFFVIMSLLVIGSCVPLLFAIDRNVHFVGENVGQVATICLRALSSSFTLFSLAITTPFFRIAYALSKWRVPQAFIELLVLTYRFIFVLEKAATHLFMTVKIKNGKRNWRLASLAIAQLLRQTIRDYEAMIITQEARNVSSVVPICGDEQLPRKYVMEACVGLVVLLIVEGLYVAIS</sequence>
<dbReference type="GeneID" id="7038435"/>
<dbReference type="Pfam" id="PF02361">
    <property type="entry name" value="CbiQ"/>
    <property type="match status" value="1"/>
</dbReference>
<name>B7GLU0_ANOFW</name>
<dbReference type="PATRIC" id="fig|491915.6.peg.2241"/>
<dbReference type="PANTHER" id="PTHR43723:SF1">
    <property type="entry name" value="COBALT TRANSPORT PROTEIN CBIQ"/>
    <property type="match status" value="1"/>
</dbReference>
<comment type="subcellular location">
    <subcellularLocation>
        <location evidence="1">Membrane</location>
        <topology evidence="1">Multi-pass membrane protein</topology>
    </subcellularLocation>
</comment>
<protein>
    <submittedName>
        <fullName evidence="6">ABC-type cobalt transport system, permease component</fullName>
    </submittedName>
</protein>
<dbReference type="eggNOG" id="COG0619">
    <property type="taxonomic scope" value="Bacteria"/>
</dbReference>
<dbReference type="AlphaFoldDB" id="B7GLU0"/>